<evidence type="ECO:0000256" key="1">
    <source>
        <dbReference type="SAM" id="MobiDB-lite"/>
    </source>
</evidence>
<gene>
    <name evidence="2" type="ORF">CTHT_0052260</name>
</gene>
<dbReference type="KEGG" id="cthr:CTHT_0052260"/>
<dbReference type="InterPro" id="IPR019034">
    <property type="entry name" value="UPF0390"/>
</dbReference>
<dbReference type="eggNOG" id="ENOG502SFZ8">
    <property type="taxonomic scope" value="Eukaryota"/>
</dbReference>
<feature type="region of interest" description="Disordered" evidence="1">
    <location>
        <begin position="61"/>
        <end position="86"/>
    </location>
</feature>
<feature type="region of interest" description="Disordered" evidence="1">
    <location>
        <begin position="1"/>
        <end position="37"/>
    </location>
</feature>
<dbReference type="Proteomes" id="UP000008066">
    <property type="component" value="Unassembled WGS sequence"/>
</dbReference>
<dbReference type="GeneID" id="18259264"/>
<dbReference type="Pfam" id="PF09495">
    <property type="entry name" value="DUF2462"/>
    <property type="match status" value="1"/>
</dbReference>
<keyword evidence="3" id="KW-1185">Reference proteome</keyword>
<sequence>MAQGTLKKLSKPTKAKANQKPKKGVTKPQKPKLKSTADKVAKKLTFGLVSRTEEMLGERAGHLELIGKGRKKGEEQKYKGGSRKFG</sequence>
<dbReference type="HOGENOM" id="CLU_157438_2_0_1"/>
<organism evidence="3">
    <name type="scientific">Chaetomium thermophilum (strain DSM 1495 / CBS 144.50 / IMI 039719)</name>
    <name type="common">Thermochaetoides thermophila</name>
    <dbReference type="NCBI Taxonomy" id="759272"/>
    <lineage>
        <taxon>Eukaryota</taxon>
        <taxon>Fungi</taxon>
        <taxon>Dikarya</taxon>
        <taxon>Ascomycota</taxon>
        <taxon>Pezizomycotina</taxon>
        <taxon>Sordariomycetes</taxon>
        <taxon>Sordariomycetidae</taxon>
        <taxon>Sordariales</taxon>
        <taxon>Chaetomiaceae</taxon>
        <taxon>Thermochaetoides</taxon>
    </lineage>
</organism>
<reference evidence="2 3" key="1">
    <citation type="journal article" date="2011" name="Cell">
        <title>Insight into structure and assembly of the nuclear pore complex by utilizing the genome of a eukaryotic thermophile.</title>
        <authorList>
            <person name="Amlacher S."/>
            <person name="Sarges P."/>
            <person name="Flemming D."/>
            <person name="van Noort V."/>
            <person name="Kunze R."/>
            <person name="Devos D.P."/>
            <person name="Arumugam M."/>
            <person name="Bork P."/>
            <person name="Hurt E."/>
        </authorList>
    </citation>
    <scope>NUCLEOTIDE SEQUENCE [LARGE SCALE GENOMIC DNA]</scope>
    <source>
        <strain evidence="3">DSM 1495 / CBS 144.50 / IMI 039719</strain>
    </source>
</reference>
<proteinExistence type="predicted"/>
<dbReference type="STRING" id="759272.G0SDM0"/>
<feature type="compositionally biased region" description="Basic residues" evidence="1">
    <location>
        <begin position="8"/>
        <end position="33"/>
    </location>
</feature>
<dbReference type="OMA" id="GSADKMQ"/>
<protein>
    <submittedName>
        <fullName evidence="2">Uncharacterized protein</fullName>
    </submittedName>
</protein>
<evidence type="ECO:0000313" key="2">
    <source>
        <dbReference type="EMBL" id="EGS18621.1"/>
    </source>
</evidence>
<name>G0SDM0_CHATD</name>
<dbReference type="OrthoDB" id="5239630at2759"/>
<dbReference type="RefSeq" id="XP_006695566.1">
    <property type="nucleotide sequence ID" value="XM_006695503.1"/>
</dbReference>
<evidence type="ECO:0000313" key="3">
    <source>
        <dbReference type="Proteomes" id="UP000008066"/>
    </source>
</evidence>
<accession>G0SDM0</accession>
<feature type="compositionally biased region" description="Basic and acidic residues" evidence="1">
    <location>
        <begin position="61"/>
        <end position="78"/>
    </location>
</feature>
<dbReference type="AlphaFoldDB" id="G0SDM0"/>
<dbReference type="EMBL" id="GL988045">
    <property type="protein sequence ID" value="EGS18621.1"/>
    <property type="molecule type" value="Genomic_DNA"/>
</dbReference>